<gene>
    <name evidence="1" type="ORF">H5410_036048</name>
</gene>
<proteinExistence type="predicted"/>
<sequence length="148" mass="16685">MISHILNKVEGSNKVLKEMKEDNSTLNQMVTSYSVSIKQLETQMGQISSHLNQGQRGAYQVIPWQTQRMILEIISTSKLKFWEKSIQASQKVRSASPTWTVIGTTKMTEGSAKLSGLNQHSALHQLGRRTRLTSPTARDLKRFKGQTI</sequence>
<dbReference type="AlphaFoldDB" id="A0A9J5Y5D6"/>
<accession>A0A9J5Y5D6</accession>
<evidence type="ECO:0000313" key="2">
    <source>
        <dbReference type="Proteomes" id="UP000824120"/>
    </source>
</evidence>
<dbReference type="EMBL" id="JACXVP010000007">
    <property type="protein sequence ID" value="KAG5594816.1"/>
    <property type="molecule type" value="Genomic_DNA"/>
</dbReference>
<reference evidence="1 2" key="1">
    <citation type="submission" date="2020-09" db="EMBL/GenBank/DDBJ databases">
        <title>De no assembly of potato wild relative species, Solanum commersonii.</title>
        <authorList>
            <person name="Cho K."/>
        </authorList>
    </citation>
    <scope>NUCLEOTIDE SEQUENCE [LARGE SCALE GENOMIC DNA]</scope>
    <source>
        <strain evidence="1">LZ3.2</strain>
        <tissue evidence="1">Leaf</tissue>
    </source>
</reference>
<organism evidence="1 2">
    <name type="scientific">Solanum commersonii</name>
    <name type="common">Commerson's wild potato</name>
    <name type="synonym">Commerson's nightshade</name>
    <dbReference type="NCBI Taxonomy" id="4109"/>
    <lineage>
        <taxon>Eukaryota</taxon>
        <taxon>Viridiplantae</taxon>
        <taxon>Streptophyta</taxon>
        <taxon>Embryophyta</taxon>
        <taxon>Tracheophyta</taxon>
        <taxon>Spermatophyta</taxon>
        <taxon>Magnoliopsida</taxon>
        <taxon>eudicotyledons</taxon>
        <taxon>Gunneridae</taxon>
        <taxon>Pentapetalae</taxon>
        <taxon>asterids</taxon>
        <taxon>lamiids</taxon>
        <taxon>Solanales</taxon>
        <taxon>Solanaceae</taxon>
        <taxon>Solanoideae</taxon>
        <taxon>Solaneae</taxon>
        <taxon>Solanum</taxon>
    </lineage>
</organism>
<dbReference type="OrthoDB" id="1420404at2759"/>
<comment type="caution">
    <text evidence="1">The sequence shown here is derived from an EMBL/GenBank/DDBJ whole genome shotgun (WGS) entry which is preliminary data.</text>
</comment>
<evidence type="ECO:0000313" key="1">
    <source>
        <dbReference type="EMBL" id="KAG5594816.1"/>
    </source>
</evidence>
<dbReference type="Proteomes" id="UP000824120">
    <property type="component" value="Chromosome 7"/>
</dbReference>
<keyword evidence="2" id="KW-1185">Reference proteome</keyword>
<protein>
    <submittedName>
        <fullName evidence="1">Uncharacterized protein</fullName>
    </submittedName>
</protein>
<name>A0A9J5Y5D6_SOLCO</name>